<feature type="transmembrane region" description="Helical" evidence="2">
    <location>
        <begin position="151"/>
        <end position="178"/>
    </location>
</feature>
<feature type="compositionally biased region" description="Low complexity" evidence="1">
    <location>
        <begin position="33"/>
        <end position="73"/>
    </location>
</feature>
<reference evidence="4 5" key="1">
    <citation type="journal article" date="2019" name="Int. J. Syst. Evol. Microbiol.">
        <title>The Global Catalogue of Microorganisms (GCM) 10K type strain sequencing project: providing services to taxonomists for standard genome sequencing and annotation.</title>
        <authorList>
            <consortium name="The Broad Institute Genomics Platform"/>
            <consortium name="The Broad Institute Genome Sequencing Center for Infectious Disease"/>
            <person name="Wu L."/>
            <person name="Ma J."/>
        </authorList>
    </citation>
    <scope>NUCLEOTIDE SEQUENCE [LARGE SCALE GENOMIC DNA]</scope>
    <source>
        <strain evidence="4 5">JCM 12696</strain>
    </source>
</reference>
<dbReference type="Pfam" id="PF25231">
    <property type="entry name" value="DUF7847"/>
    <property type="match status" value="1"/>
</dbReference>
<comment type="caution">
    <text evidence="4">The sequence shown here is derived from an EMBL/GenBank/DDBJ whole genome shotgun (WGS) entry which is preliminary data.</text>
</comment>
<dbReference type="EMBL" id="BAAAKV010000032">
    <property type="protein sequence ID" value="GAA1176500.1"/>
    <property type="molecule type" value="Genomic_DNA"/>
</dbReference>
<keyword evidence="2" id="KW-0472">Membrane</keyword>
<sequence>MAEREQSKRNADGAGRHETGAGPRSAGSGPQGTGRPPTGPGEVSPARPGEASSAGSGEASPTGSGGAPSTRPGEVPPPVPPFTVLARHRRELYGLSLRVTALTAVVGALILAGWFAAAWPTTVEAQGYLNRVRAMEDPAVGYSLETFDQMLVLSLVLISLLVTVAGFVTSALLTGHVLTAARAAGGRRTGPGGLWRATRTRLPRAVAAQFLAGLFVLGLLLIAFILTFGIHDNAFLGEDIRDFTFPPELLTVPLGVVLPVVLTGVAVFLGVRFFVAATVAALEDLPAVTALRRSWSLVRGAWFRTAGTALLVVAVTVAGYVLLQYLTDPLGALFPATLDGNQFEADLVAELVPVGLALLLTPLLTMPVVYPAVAWLTLHLTYRHDSGFPKRDSVPYL</sequence>
<feature type="region of interest" description="Disordered" evidence="1">
    <location>
        <begin position="1"/>
        <end position="82"/>
    </location>
</feature>
<proteinExistence type="predicted"/>
<feature type="compositionally biased region" description="Basic and acidic residues" evidence="1">
    <location>
        <begin position="1"/>
        <end position="19"/>
    </location>
</feature>
<feature type="transmembrane region" description="Helical" evidence="2">
    <location>
        <begin position="206"/>
        <end position="230"/>
    </location>
</feature>
<feature type="transmembrane region" description="Helical" evidence="2">
    <location>
        <begin position="301"/>
        <end position="323"/>
    </location>
</feature>
<dbReference type="InterPro" id="IPR057169">
    <property type="entry name" value="DUF7847"/>
</dbReference>
<organism evidence="4 5">
    <name type="scientific">Streptomyces hebeiensis</name>
    <dbReference type="NCBI Taxonomy" id="229486"/>
    <lineage>
        <taxon>Bacteria</taxon>
        <taxon>Bacillati</taxon>
        <taxon>Actinomycetota</taxon>
        <taxon>Actinomycetes</taxon>
        <taxon>Kitasatosporales</taxon>
        <taxon>Streptomycetaceae</taxon>
        <taxon>Streptomyces</taxon>
    </lineage>
</organism>
<feature type="transmembrane region" description="Helical" evidence="2">
    <location>
        <begin position="95"/>
        <end position="119"/>
    </location>
</feature>
<evidence type="ECO:0000256" key="1">
    <source>
        <dbReference type="SAM" id="MobiDB-lite"/>
    </source>
</evidence>
<name>A0ABN1UWY9_9ACTN</name>
<feature type="transmembrane region" description="Helical" evidence="2">
    <location>
        <begin position="250"/>
        <end position="280"/>
    </location>
</feature>
<feature type="transmembrane region" description="Helical" evidence="2">
    <location>
        <begin position="356"/>
        <end position="382"/>
    </location>
</feature>
<gene>
    <name evidence="4" type="ORF">GCM10009654_37100</name>
</gene>
<keyword evidence="2" id="KW-0812">Transmembrane</keyword>
<evidence type="ECO:0000256" key="2">
    <source>
        <dbReference type="SAM" id="Phobius"/>
    </source>
</evidence>
<dbReference type="Proteomes" id="UP001501371">
    <property type="component" value="Unassembled WGS sequence"/>
</dbReference>
<feature type="domain" description="DUF7847" evidence="3">
    <location>
        <begin position="102"/>
        <end position="349"/>
    </location>
</feature>
<accession>A0ABN1UWY9</accession>
<protein>
    <recommendedName>
        <fullName evidence="3">DUF7847 domain-containing protein</fullName>
    </recommendedName>
</protein>
<evidence type="ECO:0000313" key="4">
    <source>
        <dbReference type="EMBL" id="GAA1176500.1"/>
    </source>
</evidence>
<evidence type="ECO:0000313" key="5">
    <source>
        <dbReference type="Proteomes" id="UP001501371"/>
    </source>
</evidence>
<keyword evidence="5" id="KW-1185">Reference proteome</keyword>
<evidence type="ECO:0000259" key="3">
    <source>
        <dbReference type="Pfam" id="PF25231"/>
    </source>
</evidence>
<keyword evidence="2" id="KW-1133">Transmembrane helix</keyword>